<gene>
    <name evidence="1" type="ORF">ACFPLB_00195</name>
</gene>
<dbReference type="Proteomes" id="UP001596016">
    <property type="component" value="Unassembled WGS sequence"/>
</dbReference>
<reference evidence="2" key="1">
    <citation type="journal article" date="2019" name="Int. J. Syst. Evol. Microbiol.">
        <title>The Global Catalogue of Microorganisms (GCM) 10K type strain sequencing project: providing services to taxonomists for standard genome sequencing and annotation.</title>
        <authorList>
            <consortium name="The Broad Institute Genomics Platform"/>
            <consortium name="The Broad Institute Genome Sequencing Center for Infectious Disease"/>
            <person name="Wu L."/>
            <person name="Ma J."/>
        </authorList>
    </citation>
    <scope>NUCLEOTIDE SEQUENCE [LARGE SCALE GENOMIC DNA]</scope>
    <source>
        <strain evidence="2">CGMCC 4.1415</strain>
    </source>
</reference>
<dbReference type="RefSeq" id="WP_378227255.1">
    <property type="nucleotide sequence ID" value="NZ_JBHSLL010000002.1"/>
</dbReference>
<keyword evidence="2" id="KW-1185">Reference proteome</keyword>
<sequence length="213" mass="23764">MIPIHLEWRRPVDGVELLEDALAATLEKPDGKVFASRSDRFEPVAFRVHNLEDPLSIRLVNCNSASDIIDFISRFGFPDHIGGRGHSYYPELIEWHRENLTDLFSLTSVDSSERRSEVANELLHETGTTLRPAFEWSEATGRSSLIVRASSLVSLMAMEAAFAVEAGATMTRCAHCHKAYLTGPLTGRRSHSVYCSDRCRVAAMRVRNAGKGF</sequence>
<dbReference type="EMBL" id="JBHSLL010000002">
    <property type="protein sequence ID" value="MFC5384390.1"/>
    <property type="molecule type" value="Genomic_DNA"/>
</dbReference>
<name>A0ABW0GT46_9HYPH</name>
<organism evidence="1 2">
    <name type="scientific">Aquamicrobium segne</name>
    <dbReference type="NCBI Taxonomy" id="469547"/>
    <lineage>
        <taxon>Bacteria</taxon>
        <taxon>Pseudomonadati</taxon>
        <taxon>Pseudomonadota</taxon>
        <taxon>Alphaproteobacteria</taxon>
        <taxon>Hyphomicrobiales</taxon>
        <taxon>Phyllobacteriaceae</taxon>
        <taxon>Aquamicrobium</taxon>
    </lineage>
</organism>
<proteinExistence type="predicted"/>
<protein>
    <recommendedName>
        <fullName evidence="3">Zinc finger CGNR domain-containing protein</fullName>
    </recommendedName>
</protein>
<evidence type="ECO:0000313" key="2">
    <source>
        <dbReference type="Proteomes" id="UP001596016"/>
    </source>
</evidence>
<evidence type="ECO:0008006" key="3">
    <source>
        <dbReference type="Google" id="ProtNLM"/>
    </source>
</evidence>
<comment type="caution">
    <text evidence="1">The sequence shown here is derived from an EMBL/GenBank/DDBJ whole genome shotgun (WGS) entry which is preliminary data.</text>
</comment>
<accession>A0ABW0GT46</accession>
<evidence type="ECO:0000313" key="1">
    <source>
        <dbReference type="EMBL" id="MFC5384390.1"/>
    </source>
</evidence>